<evidence type="ECO:0000313" key="2">
    <source>
        <dbReference type="Proteomes" id="UP000005714"/>
    </source>
</evidence>
<dbReference type="Proteomes" id="UP000005714">
    <property type="component" value="Unassembled WGS sequence"/>
</dbReference>
<gene>
    <name evidence="1" type="ORF">HMPREF0183_1694</name>
</gene>
<dbReference type="EMBL" id="ADNU01000047">
    <property type="protein sequence ID" value="EFG46991.1"/>
    <property type="molecule type" value="Genomic_DNA"/>
</dbReference>
<proteinExistence type="predicted"/>
<organism evidence="1 2">
    <name type="scientific">Brevibacterium mcbrellneri ATCC 49030</name>
    <dbReference type="NCBI Taxonomy" id="585530"/>
    <lineage>
        <taxon>Bacteria</taxon>
        <taxon>Bacillati</taxon>
        <taxon>Actinomycetota</taxon>
        <taxon>Actinomycetes</taxon>
        <taxon>Micrococcales</taxon>
        <taxon>Brevibacteriaceae</taxon>
        <taxon>Brevibacterium</taxon>
    </lineage>
</organism>
<dbReference type="eggNOG" id="COG3464">
    <property type="taxonomic scope" value="Bacteria"/>
</dbReference>
<name>D4YP34_9MICO</name>
<keyword evidence="2" id="KW-1185">Reference proteome</keyword>
<protein>
    <submittedName>
        <fullName evidence="1">Uncharacterized protein</fullName>
    </submittedName>
</protein>
<sequence>MTCSRTPRPALDDVHVVTFATAVIDDVRRRAQQGRDVYHKDAPSAGRAIADKILPSFPTCPIPDIKRLAQTPNQWRNEYLGYADIDGGRAGRGLLDRVQRDPPS</sequence>
<comment type="caution">
    <text evidence="1">The sequence shown here is derived from an EMBL/GenBank/DDBJ whole genome shotgun (WGS) entry which is preliminary data.</text>
</comment>
<dbReference type="RefSeq" id="WP_005884938.1">
    <property type="nucleotide sequence ID" value="NZ_ADNU01000047.1"/>
</dbReference>
<dbReference type="AlphaFoldDB" id="D4YP34"/>
<reference evidence="1 2" key="1">
    <citation type="submission" date="2010-04" db="EMBL/GenBank/DDBJ databases">
        <authorList>
            <person name="Qin X."/>
            <person name="Bachman B."/>
            <person name="Battles P."/>
            <person name="Bell A."/>
            <person name="Bess C."/>
            <person name="Bickham C."/>
            <person name="Chaboub L."/>
            <person name="Chen D."/>
            <person name="Coyle M."/>
            <person name="Deiros D.R."/>
            <person name="Dinh H."/>
            <person name="Forbes L."/>
            <person name="Fowler G."/>
            <person name="Francisco L."/>
            <person name="Fu Q."/>
            <person name="Gubbala S."/>
            <person name="Hale W."/>
            <person name="Han Y."/>
            <person name="Hemphill L."/>
            <person name="Highlander S.K."/>
            <person name="Hirani K."/>
            <person name="Hogues M."/>
            <person name="Jackson L."/>
            <person name="Jakkamsetti A."/>
            <person name="Javaid M."/>
            <person name="Jiang H."/>
            <person name="Korchina V."/>
            <person name="Kovar C."/>
            <person name="Lara F."/>
            <person name="Lee S."/>
            <person name="Mata R."/>
            <person name="Mathew T."/>
            <person name="Moen C."/>
            <person name="Morales K."/>
            <person name="Munidasa M."/>
            <person name="Nazareth L."/>
            <person name="Ngo R."/>
            <person name="Nguyen L."/>
            <person name="Okwuonu G."/>
            <person name="Ongeri F."/>
            <person name="Patil S."/>
            <person name="Petrosino J."/>
            <person name="Pham C."/>
            <person name="Pham P."/>
            <person name="Pu L.-L."/>
            <person name="Puazo M."/>
            <person name="Raj R."/>
            <person name="Reid J."/>
            <person name="Rouhana J."/>
            <person name="Saada N."/>
            <person name="Shang Y."/>
            <person name="Simmons D."/>
            <person name="Thornton R."/>
            <person name="Warren J."/>
            <person name="Weissenberger G."/>
            <person name="Zhang J."/>
            <person name="Zhang L."/>
            <person name="Zhou C."/>
            <person name="Zhu D."/>
            <person name="Muzny D."/>
            <person name="Worley K."/>
            <person name="Gibbs R."/>
        </authorList>
    </citation>
    <scope>NUCLEOTIDE SEQUENCE [LARGE SCALE GENOMIC DNA]</scope>
    <source>
        <strain evidence="1 2">ATCC 49030</strain>
    </source>
</reference>
<evidence type="ECO:0000313" key="1">
    <source>
        <dbReference type="EMBL" id="EFG46991.1"/>
    </source>
</evidence>
<accession>D4YP34</accession>
<dbReference type="STRING" id="585530.HMPREF0183_1694"/>